<dbReference type="InterPro" id="IPR036864">
    <property type="entry name" value="Zn2-C6_fun-type_DNA-bd_sf"/>
</dbReference>
<dbReference type="GO" id="GO:0000981">
    <property type="term" value="F:DNA-binding transcription factor activity, RNA polymerase II-specific"/>
    <property type="evidence" value="ECO:0007669"/>
    <property type="project" value="InterPro"/>
</dbReference>
<evidence type="ECO:0000313" key="8">
    <source>
        <dbReference type="EMBL" id="RSH82848.1"/>
    </source>
</evidence>
<dbReference type="InterPro" id="IPR051127">
    <property type="entry name" value="Fungal_SecMet_Regulators"/>
</dbReference>
<dbReference type="EMBL" id="RSCD01000026">
    <property type="protein sequence ID" value="RSH82848.1"/>
    <property type="molecule type" value="Genomic_DNA"/>
</dbReference>
<dbReference type="AlphaFoldDB" id="A0A427XVC2"/>
<evidence type="ECO:0000313" key="9">
    <source>
        <dbReference type="Proteomes" id="UP000279259"/>
    </source>
</evidence>
<dbReference type="CDD" id="cd12148">
    <property type="entry name" value="fungal_TF_MHR"/>
    <property type="match status" value="1"/>
</dbReference>
<dbReference type="GO" id="GO:0000435">
    <property type="term" value="P:positive regulation of transcription from RNA polymerase II promoter by galactose"/>
    <property type="evidence" value="ECO:0007669"/>
    <property type="project" value="TreeGrafter"/>
</dbReference>
<name>A0A427XVC2_9TREE</name>
<dbReference type="OrthoDB" id="3364175at2759"/>
<feature type="region of interest" description="Disordered" evidence="6">
    <location>
        <begin position="1"/>
        <end position="29"/>
    </location>
</feature>
<evidence type="ECO:0000256" key="4">
    <source>
        <dbReference type="ARBA" id="ARBA00023163"/>
    </source>
</evidence>
<keyword evidence="5" id="KW-0539">Nucleus</keyword>
<dbReference type="Pfam" id="PF04082">
    <property type="entry name" value="Fungal_trans"/>
    <property type="match status" value="1"/>
</dbReference>
<feature type="region of interest" description="Disordered" evidence="6">
    <location>
        <begin position="130"/>
        <end position="200"/>
    </location>
</feature>
<sequence>MDAGPSRIRQLSSPADDVGKSPAQKRAKAGTACQACRTRKLGCSGGMPCSRCKQEEKECRYGELERRTPLTRVRMTELEEKVELHQALWNTLFPSYSLDKACQRAGEQGTVAVVNEVQLLFFQGGSVGVSNPPVHPKDQSHPASPSRPPTRNPSPGPDLSPAVLLHPPEGDPETYEWHEESSKQTHPQADAGMGSLSSSDQGVSYLGLSSGATFLNAIRRLSPKPIDEPSPLAAILATANADSGWYPGGSSFGTNMSRGFSIPAPGKVLPTPRLPPMMEVMPLVDSYFSYFHPLTPVVHEPTIRAQIMGALPISSKPGSEVLLYMIFAMGALDRKRSEDDNDGSRYYDTARQSLQRDMLEEGTLPLAQGLAIMANYLQRNNRPNAGYICLGWAIRMATALGLHTPVTSWRCSPLEKEMRIRVWWAITTLEAGCSVTFGRPVAISSGLLSTVPLPLNIEDEHLTVSSMLSPPSTDGVTLYTPLVTQARLAKVTCPVHDRILQAKPAPTVDQIKRYDERLLAAIGSLPPYMQSVSGQDGRYRLARSVQVWRARDFRAILYRPVLLAAAWDSTNRKELSPAVRQAIETCRALAYENLQDIGNFVASIVDRCRGSEWYTLFFAFQASLTLLLSVVWEPNHRSAAAWKAILTSTATWFRQIQSMRRLATSYAQILDNVVGVVPSPIALSGPDALAAVFGDSPSSWPSNQNQDQTQTQGALDVERYWLEIWGNEMAPPNLSFGSWDFLGTQNGNGFSFS</sequence>
<keyword evidence="9" id="KW-1185">Reference proteome</keyword>
<dbReference type="Proteomes" id="UP000279259">
    <property type="component" value="Unassembled WGS sequence"/>
</dbReference>
<dbReference type="Gene3D" id="4.10.240.10">
    <property type="entry name" value="Zn(2)-C6 fungal-type DNA-binding domain"/>
    <property type="match status" value="1"/>
</dbReference>
<evidence type="ECO:0000256" key="3">
    <source>
        <dbReference type="ARBA" id="ARBA00023125"/>
    </source>
</evidence>
<dbReference type="GO" id="GO:0005634">
    <property type="term" value="C:nucleus"/>
    <property type="evidence" value="ECO:0007669"/>
    <property type="project" value="TreeGrafter"/>
</dbReference>
<dbReference type="SMART" id="SM00066">
    <property type="entry name" value="GAL4"/>
    <property type="match status" value="1"/>
</dbReference>
<accession>A0A427XVC2</accession>
<dbReference type="PROSITE" id="PS00463">
    <property type="entry name" value="ZN2_CY6_FUNGAL_1"/>
    <property type="match status" value="1"/>
</dbReference>
<keyword evidence="1" id="KW-0479">Metal-binding</keyword>
<dbReference type="GO" id="GO:0008270">
    <property type="term" value="F:zinc ion binding"/>
    <property type="evidence" value="ECO:0007669"/>
    <property type="project" value="InterPro"/>
</dbReference>
<evidence type="ECO:0000256" key="5">
    <source>
        <dbReference type="ARBA" id="ARBA00023242"/>
    </source>
</evidence>
<organism evidence="8 9">
    <name type="scientific">Saitozyma podzolica</name>
    <dbReference type="NCBI Taxonomy" id="1890683"/>
    <lineage>
        <taxon>Eukaryota</taxon>
        <taxon>Fungi</taxon>
        <taxon>Dikarya</taxon>
        <taxon>Basidiomycota</taxon>
        <taxon>Agaricomycotina</taxon>
        <taxon>Tremellomycetes</taxon>
        <taxon>Tremellales</taxon>
        <taxon>Trimorphomycetaceae</taxon>
        <taxon>Saitozyma</taxon>
    </lineage>
</organism>
<dbReference type="InterPro" id="IPR007219">
    <property type="entry name" value="XnlR_reg_dom"/>
</dbReference>
<evidence type="ECO:0000256" key="1">
    <source>
        <dbReference type="ARBA" id="ARBA00022723"/>
    </source>
</evidence>
<proteinExistence type="predicted"/>
<feature type="domain" description="Zn(2)-C6 fungal-type" evidence="7">
    <location>
        <begin position="32"/>
        <end position="61"/>
    </location>
</feature>
<reference evidence="8 9" key="1">
    <citation type="submission" date="2018-11" db="EMBL/GenBank/DDBJ databases">
        <title>Genome sequence of Saitozyma podzolica DSM 27192.</title>
        <authorList>
            <person name="Aliyu H."/>
            <person name="Gorte O."/>
            <person name="Ochsenreither K."/>
        </authorList>
    </citation>
    <scope>NUCLEOTIDE SEQUENCE [LARGE SCALE GENOMIC DNA]</scope>
    <source>
        <strain evidence="8 9">DSM 27192</strain>
    </source>
</reference>
<dbReference type="GO" id="GO:0006351">
    <property type="term" value="P:DNA-templated transcription"/>
    <property type="evidence" value="ECO:0007669"/>
    <property type="project" value="InterPro"/>
</dbReference>
<dbReference type="InterPro" id="IPR001138">
    <property type="entry name" value="Zn2Cys6_DnaBD"/>
</dbReference>
<evidence type="ECO:0000256" key="2">
    <source>
        <dbReference type="ARBA" id="ARBA00023015"/>
    </source>
</evidence>
<evidence type="ECO:0000256" key="6">
    <source>
        <dbReference type="SAM" id="MobiDB-lite"/>
    </source>
</evidence>
<dbReference type="Pfam" id="PF00172">
    <property type="entry name" value="Zn_clus"/>
    <property type="match status" value="1"/>
</dbReference>
<dbReference type="PANTHER" id="PTHR47424:SF3">
    <property type="entry name" value="REGULATORY PROTEIN GAL4"/>
    <property type="match status" value="1"/>
</dbReference>
<keyword evidence="3" id="KW-0238">DNA-binding</keyword>
<dbReference type="PANTHER" id="PTHR47424">
    <property type="entry name" value="REGULATORY PROTEIN GAL4"/>
    <property type="match status" value="1"/>
</dbReference>
<keyword evidence="4" id="KW-0804">Transcription</keyword>
<protein>
    <recommendedName>
        <fullName evidence="7">Zn(2)-C6 fungal-type domain-containing protein</fullName>
    </recommendedName>
</protein>
<dbReference type="SUPFAM" id="SSF57701">
    <property type="entry name" value="Zn2/Cys6 DNA-binding domain"/>
    <property type="match status" value="1"/>
</dbReference>
<evidence type="ECO:0000259" key="7">
    <source>
        <dbReference type="PROSITE" id="PS50048"/>
    </source>
</evidence>
<keyword evidence="2" id="KW-0805">Transcription regulation</keyword>
<gene>
    <name evidence="8" type="ORF">EHS25_005838</name>
</gene>
<dbReference type="SMART" id="SM00906">
    <property type="entry name" value="Fungal_trans"/>
    <property type="match status" value="1"/>
</dbReference>
<comment type="caution">
    <text evidence="8">The sequence shown here is derived from an EMBL/GenBank/DDBJ whole genome shotgun (WGS) entry which is preliminary data.</text>
</comment>
<dbReference type="CDD" id="cd00067">
    <property type="entry name" value="GAL4"/>
    <property type="match status" value="1"/>
</dbReference>
<feature type="compositionally biased region" description="Pro residues" evidence="6">
    <location>
        <begin position="145"/>
        <end position="158"/>
    </location>
</feature>
<dbReference type="GO" id="GO:0000978">
    <property type="term" value="F:RNA polymerase II cis-regulatory region sequence-specific DNA binding"/>
    <property type="evidence" value="ECO:0007669"/>
    <property type="project" value="TreeGrafter"/>
</dbReference>
<dbReference type="PROSITE" id="PS50048">
    <property type="entry name" value="ZN2_CY6_FUNGAL_2"/>
    <property type="match status" value="1"/>
</dbReference>